<proteinExistence type="predicted"/>
<keyword evidence="2" id="KW-1185">Reference proteome</keyword>
<protein>
    <submittedName>
        <fullName evidence="1">Uncharacterized protein</fullName>
    </submittedName>
</protein>
<evidence type="ECO:0000313" key="2">
    <source>
        <dbReference type="Proteomes" id="UP000699865"/>
    </source>
</evidence>
<comment type="caution">
    <text evidence="1">The sequence shown here is derived from an EMBL/GenBank/DDBJ whole genome shotgun (WGS) entry which is preliminary data.</text>
</comment>
<organism evidence="1 2">
    <name type="scientific">Rahnella perminowiae</name>
    <dbReference type="NCBI Taxonomy" id="2816244"/>
    <lineage>
        <taxon>Bacteria</taxon>
        <taxon>Pseudomonadati</taxon>
        <taxon>Pseudomonadota</taxon>
        <taxon>Gammaproteobacteria</taxon>
        <taxon>Enterobacterales</taxon>
        <taxon>Yersiniaceae</taxon>
        <taxon>Rahnella</taxon>
    </lineage>
</organism>
<dbReference type="EMBL" id="JAFMOU010000065">
    <property type="protein sequence ID" value="MBU9835020.1"/>
    <property type="molecule type" value="Genomic_DNA"/>
</dbReference>
<gene>
    <name evidence="1" type="ORF">J1786_09370</name>
</gene>
<accession>A0ABS6L0X1</accession>
<name>A0ABS6L0X1_9GAMM</name>
<dbReference type="RefSeq" id="WP_217138205.1">
    <property type="nucleotide sequence ID" value="NZ_JAFMOU010000065.1"/>
</dbReference>
<dbReference type="Proteomes" id="UP000699865">
    <property type="component" value="Unassembled WGS sequence"/>
</dbReference>
<evidence type="ECO:0000313" key="1">
    <source>
        <dbReference type="EMBL" id="MBU9835020.1"/>
    </source>
</evidence>
<reference evidence="1 2" key="1">
    <citation type="submission" date="2021-03" db="EMBL/GenBank/DDBJ databases">
        <title>Five novel Rahnella species.</title>
        <authorList>
            <person name="Brady C."/>
            <person name="Asselin J."/>
            <person name="Beer S."/>
            <person name="Bruberg M.B."/>
            <person name="Crampton B."/>
            <person name="Venter S."/>
            <person name="Arnold D."/>
            <person name="Denman S."/>
        </authorList>
    </citation>
    <scope>NUCLEOTIDE SEQUENCE [LARGE SCALE GENOMIC DNA]</scope>
    <source>
        <strain evidence="1 2">L72c</strain>
    </source>
</reference>
<sequence>MTLDHVWGLKALSKPYDQACIDWAEQLLINGNSSDNVLILASLGLDKSPERNEVDKYFERALQDLRETEPEYFDAIKKYALELCHKAVEGHLSQEETI</sequence>